<reference evidence="2 3" key="1">
    <citation type="submission" date="2020-08" db="EMBL/GenBank/DDBJ databases">
        <title>Genomic Encyclopedia of Type Strains, Phase IV (KMG-IV): sequencing the most valuable type-strain genomes for metagenomic binning, comparative biology and taxonomic classification.</title>
        <authorList>
            <person name="Goeker M."/>
        </authorList>
    </citation>
    <scope>NUCLEOTIDE SEQUENCE [LARGE SCALE GENOMIC DNA]</scope>
    <source>
        <strain evidence="2 3">DSM 4731</strain>
    </source>
</reference>
<feature type="transmembrane region" description="Helical" evidence="1">
    <location>
        <begin position="12"/>
        <end position="34"/>
    </location>
</feature>
<keyword evidence="1" id="KW-1133">Transmembrane helix</keyword>
<dbReference type="EMBL" id="JACHOQ010000009">
    <property type="protein sequence ID" value="MBB5741025.1"/>
    <property type="molecule type" value="Genomic_DNA"/>
</dbReference>
<sequence length="194" mass="20578">MSSVEDPKMSWPVRIGGLLFLGLAGAGVGYLVGGRMEVEDLRWDDALGLVIAAMLLATGAIMAGMAAVRSTTVPPGCGWLQAVVMLIAGVLMIAPIWGVHLASPDLVFVGLVVLSVVQSVANLMLWRRADEMLRRVMVETSALAFWASQMALFLYAAAERLGLTGGVSAWGMMGVLMTIYLLASTVASMRRGLH</sequence>
<proteinExistence type="predicted"/>
<evidence type="ECO:0000313" key="2">
    <source>
        <dbReference type="EMBL" id="MBB5741025.1"/>
    </source>
</evidence>
<accession>A0A7W9F9G5</accession>
<gene>
    <name evidence="2" type="ORF">GGQ93_002761</name>
</gene>
<name>A0A7W9F9G5_9CAUL</name>
<evidence type="ECO:0000256" key="1">
    <source>
        <dbReference type="SAM" id="Phobius"/>
    </source>
</evidence>
<feature type="transmembrane region" description="Helical" evidence="1">
    <location>
        <begin position="170"/>
        <end position="189"/>
    </location>
</feature>
<feature type="transmembrane region" description="Helical" evidence="1">
    <location>
        <begin position="46"/>
        <end position="67"/>
    </location>
</feature>
<keyword evidence="1" id="KW-0472">Membrane</keyword>
<feature type="transmembrane region" description="Helical" evidence="1">
    <location>
        <begin position="79"/>
        <end position="100"/>
    </location>
</feature>
<comment type="caution">
    <text evidence="2">The sequence shown here is derived from an EMBL/GenBank/DDBJ whole genome shotgun (WGS) entry which is preliminary data.</text>
</comment>
<dbReference type="Proteomes" id="UP000527324">
    <property type="component" value="Unassembled WGS sequence"/>
</dbReference>
<dbReference type="AlphaFoldDB" id="A0A7W9F9G5"/>
<feature type="transmembrane region" description="Helical" evidence="1">
    <location>
        <begin position="138"/>
        <end position="158"/>
    </location>
</feature>
<dbReference type="RefSeq" id="WP_183217781.1">
    <property type="nucleotide sequence ID" value="NZ_CAJFZW010000029.1"/>
</dbReference>
<protein>
    <submittedName>
        <fullName evidence="2">Uncharacterized protein</fullName>
    </submittedName>
</protein>
<evidence type="ECO:0000313" key="3">
    <source>
        <dbReference type="Proteomes" id="UP000527324"/>
    </source>
</evidence>
<keyword evidence="1" id="KW-0812">Transmembrane</keyword>
<organism evidence="2 3">
    <name type="scientific">Brevundimonas aurantiaca</name>
    <dbReference type="NCBI Taxonomy" id="74316"/>
    <lineage>
        <taxon>Bacteria</taxon>
        <taxon>Pseudomonadati</taxon>
        <taxon>Pseudomonadota</taxon>
        <taxon>Alphaproteobacteria</taxon>
        <taxon>Caulobacterales</taxon>
        <taxon>Caulobacteraceae</taxon>
        <taxon>Brevundimonas</taxon>
    </lineage>
</organism>
<feature type="transmembrane region" description="Helical" evidence="1">
    <location>
        <begin position="106"/>
        <end position="126"/>
    </location>
</feature>
<keyword evidence="3" id="KW-1185">Reference proteome</keyword>